<protein>
    <recommendedName>
        <fullName evidence="1">SV2A/B/C luminal domain-containing protein</fullName>
    </recommendedName>
</protein>
<dbReference type="STRING" id="1276246.SCULI_v1c04300"/>
<evidence type="ECO:0000313" key="2">
    <source>
        <dbReference type="EMBL" id="AHI52771.1"/>
    </source>
</evidence>
<dbReference type="SUPFAM" id="SSF141571">
    <property type="entry name" value="Pentapeptide repeat-like"/>
    <property type="match status" value="1"/>
</dbReference>
<evidence type="ECO:0000259" key="1">
    <source>
        <dbReference type="Pfam" id="PF23894"/>
    </source>
</evidence>
<keyword evidence="3" id="KW-1185">Reference proteome</keyword>
<dbReference type="EMBL" id="CP006681">
    <property type="protein sequence ID" value="AHI52771.1"/>
    <property type="molecule type" value="Genomic_DNA"/>
</dbReference>
<dbReference type="OrthoDB" id="67652at2"/>
<gene>
    <name evidence="2" type="ORF">SCULI_v1c04300</name>
</gene>
<dbReference type="Pfam" id="PF23894">
    <property type="entry name" value="LD_SV2"/>
    <property type="match status" value="1"/>
</dbReference>
<dbReference type="RefSeq" id="WP_025363008.1">
    <property type="nucleotide sequence ID" value="NZ_CP006681.1"/>
</dbReference>
<evidence type="ECO:0000313" key="3">
    <source>
        <dbReference type="Proteomes" id="UP000019267"/>
    </source>
</evidence>
<reference evidence="2 3" key="1">
    <citation type="journal article" date="2014" name="Genome Biol. Evol.">
        <title>Molecular evolution of the substrate utilization strategies and putative virulence factors in mosquito-associated Spiroplasma species.</title>
        <authorList>
            <person name="Chang T.H."/>
            <person name="Lo W.S."/>
            <person name="Ku C."/>
            <person name="Chen L.L."/>
            <person name="Kuo C.H."/>
        </authorList>
    </citation>
    <scope>NUCLEOTIDE SEQUENCE [LARGE SCALE GENOMIC DNA]</scope>
    <source>
        <strain evidence="2">AES-1</strain>
    </source>
</reference>
<proteinExistence type="predicted"/>
<dbReference type="AlphaFoldDB" id="W6A729"/>
<dbReference type="InterPro" id="IPR055415">
    <property type="entry name" value="LD_SV2"/>
</dbReference>
<dbReference type="KEGG" id="scq:SCULI_v1c04300"/>
<name>W6A729_9MOLU</name>
<dbReference type="Gene3D" id="2.160.20.80">
    <property type="entry name" value="E3 ubiquitin-protein ligase SopA"/>
    <property type="match status" value="1"/>
</dbReference>
<accession>W6A729</accession>
<feature type="domain" description="SV2A/B/C luminal" evidence="1">
    <location>
        <begin position="33"/>
        <end position="97"/>
    </location>
</feature>
<dbReference type="Proteomes" id="UP000019267">
    <property type="component" value="Chromosome"/>
</dbReference>
<organism evidence="2 3">
    <name type="scientific">Spiroplasma culicicola AES-1</name>
    <dbReference type="NCBI Taxonomy" id="1276246"/>
    <lineage>
        <taxon>Bacteria</taxon>
        <taxon>Bacillati</taxon>
        <taxon>Mycoplasmatota</taxon>
        <taxon>Mollicutes</taxon>
        <taxon>Entomoplasmatales</taxon>
        <taxon>Spiroplasmataceae</taxon>
        <taxon>Spiroplasma</taxon>
    </lineage>
</organism>
<dbReference type="PATRIC" id="fig|1276246.3.peg.429"/>
<dbReference type="HOGENOM" id="CLU_422051_0_0_14"/>
<sequence>MVYNEGNIKSFYEILDNNKDEYISSFDLKDVKLFNLNLSNLHLKNITFCNVYFWKVNFVNIIFEDCLFEDCIFEDTTLNFVTFDKDELIKTKFLNAKGKVLNILDTISEELIFESIGIEELNIVNSKLDIFNIIKSNIIEFKLYRNKFNELYLENSVIDLKIKECTFIQLIAKQNIFNYLLLNKIVFDIVDIINNTVYDLKIFNSKFLNSEFRQNLILLTKITELQTSKTLVKNNIIFLNELRDIDERKVLLLKSNYQDFDHVDLYKTGDRYLNIYLFDNQSITKSLFYLRAINIYFYEIKSNFQKYKIVNDQNFIGLWKKIFLEIINIKYKEFNVEIDYFNEDIQYDILNLYDYLIFGDLDLHKNLMKKRNKYIIDEDVETDQKVLKDEYGYRSSIYYKYSKGYEDDEAFEEYEEKQIHFDKDKKDILEEKTNNCKKEILSREYGLKNVNNIFSKRIMVLTIDLHGTKNDVDSIYKINMSIFSNKKLVETKYIVFKPKNYDLYPNSYLKSSFIEKNDNLSGFESYKKLEHLPKLEDFINDILIIFKDIDYVITYNSSYHLRIFLKAIEPYCEVYINYFDIYTIAKYKYMDKDISKKMFDIAQYLSITSDEFEGDFGRNFTIFKIFINLYSEKEYEEVFYLKKHYLKET</sequence>